<feature type="region of interest" description="Disordered" evidence="1">
    <location>
        <begin position="210"/>
        <end position="232"/>
    </location>
</feature>
<feature type="compositionally biased region" description="Basic and acidic residues" evidence="1">
    <location>
        <begin position="77"/>
        <end position="87"/>
    </location>
</feature>
<keyword evidence="2" id="KW-0732">Signal</keyword>
<evidence type="ECO:0000256" key="2">
    <source>
        <dbReference type="SAM" id="SignalP"/>
    </source>
</evidence>
<evidence type="ECO:0000313" key="3">
    <source>
        <dbReference type="EMBL" id="KHN96345.1"/>
    </source>
</evidence>
<feature type="region of interest" description="Disordered" evidence="1">
    <location>
        <begin position="493"/>
        <end position="512"/>
    </location>
</feature>
<dbReference type="EMBL" id="AZHE01000015">
    <property type="protein sequence ID" value="KHN96345.1"/>
    <property type="molecule type" value="Genomic_DNA"/>
</dbReference>
<feature type="region of interest" description="Disordered" evidence="1">
    <location>
        <begin position="355"/>
        <end position="377"/>
    </location>
</feature>
<dbReference type="RefSeq" id="XP_040677411.1">
    <property type="nucleotide sequence ID" value="XM_040824432.1"/>
</dbReference>
<evidence type="ECO:0008006" key="5">
    <source>
        <dbReference type="Google" id="ProtNLM"/>
    </source>
</evidence>
<dbReference type="STRING" id="1081103.A0A0B2WTV0"/>
<feature type="signal peptide" evidence="2">
    <location>
        <begin position="1"/>
        <end position="21"/>
    </location>
</feature>
<feature type="compositionally biased region" description="Basic and acidic residues" evidence="1">
    <location>
        <begin position="210"/>
        <end position="230"/>
    </location>
</feature>
<reference evidence="3 4" key="1">
    <citation type="journal article" date="2014" name="Proc. Natl. Acad. Sci. U.S.A.">
        <title>Trajectory and genomic determinants of fungal-pathogen speciation and host adaptation.</title>
        <authorList>
            <person name="Hu X."/>
            <person name="Xiao G."/>
            <person name="Zheng P."/>
            <person name="Shang Y."/>
            <person name="Su Y."/>
            <person name="Zhang X."/>
            <person name="Liu X."/>
            <person name="Zhan S."/>
            <person name="St Leger R.J."/>
            <person name="Wang C."/>
        </authorList>
    </citation>
    <scope>NUCLEOTIDE SEQUENCE [LARGE SCALE GENOMIC DNA]</scope>
    <source>
        <strain evidence="3 4">ARSEF 1941</strain>
    </source>
</reference>
<accession>A0A0B2WTV0</accession>
<evidence type="ECO:0000256" key="1">
    <source>
        <dbReference type="SAM" id="MobiDB-lite"/>
    </source>
</evidence>
<dbReference type="GeneID" id="63740089"/>
<sequence>MKIPIAYVALLGLPLPRSYLAAVGQGPKYQETKPGGQILQAAVDGIKDWGLAGVPKRKTKSSGDVIKGLPGSVNDGAKSKSKSEMTRLNKNGGNLGGNTKKEHNSWTKGGLCRRDGACLYRSRKMQLRPGTRAGSAVVAGILGSVARPLLQALIEWDHPIGHAVKWFDDNIAELQQAIGGKPVPEISGNELHLGILCWLRGEQEHENAVDKACKRQNQKEEKEEQSRGTPEEQWLTGVNQLLDGCSALETDYPEDQGRRADLENGCSEFENAVYRLENCNCHLGLPQPDSRCYGLCRDLIISESYPLCLAVMRESHPNEDYQKHLVKKNCPPEVCDRIKDSPDLDEELRKALVELNCPPPPPPKPTPGPPEPPGPSRQCFSSGISVPCGGGQSPDELETGVLACQICGDSWDEEEGRCTNKQGVRIWPPSNNTQRPQCSDWDEWPEGVSCGGGQTQAELNKGYAVCSACEFKWEMEVGGCRGNRDKYIWPRSAEKPQEAEHSHEGESSALLPHDEADKLTRYAGAIKKLLLATSDASKCYDDYLKRGDNAIARGDGLEQCHEKYSTARLRLRDARELREQHGFPSSHIWEQGLPDVDDDRRTHQGFETKELQDIVEKLKKVADETANHHGQIKKLRQQQQ</sequence>
<feature type="region of interest" description="Disordered" evidence="1">
    <location>
        <begin position="57"/>
        <end position="107"/>
    </location>
</feature>
<evidence type="ECO:0000313" key="4">
    <source>
        <dbReference type="Proteomes" id="UP000030816"/>
    </source>
</evidence>
<feature type="compositionally biased region" description="Pro residues" evidence="1">
    <location>
        <begin position="357"/>
        <end position="375"/>
    </location>
</feature>
<dbReference type="AlphaFoldDB" id="A0A0B2WTV0"/>
<organism evidence="3 4">
    <name type="scientific">Metarhizium album (strain ARSEF 1941)</name>
    <dbReference type="NCBI Taxonomy" id="1081103"/>
    <lineage>
        <taxon>Eukaryota</taxon>
        <taxon>Fungi</taxon>
        <taxon>Dikarya</taxon>
        <taxon>Ascomycota</taxon>
        <taxon>Pezizomycotina</taxon>
        <taxon>Sordariomycetes</taxon>
        <taxon>Hypocreomycetidae</taxon>
        <taxon>Hypocreales</taxon>
        <taxon>Clavicipitaceae</taxon>
        <taxon>Metarhizium</taxon>
    </lineage>
</organism>
<name>A0A0B2WTV0_METAS</name>
<protein>
    <recommendedName>
        <fullName evidence="5">Heat-labile enterotoxin IIA, A chain</fullName>
    </recommendedName>
</protein>
<feature type="chain" id="PRO_5002078511" description="Heat-labile enterotoxin IIA, A chain" evidence="2">
    <location>
        <begin position="22"/>
        <end position="640"/>
    </location>
</feature>
<comment type="caution">
    <text evidence="3">The sequence shown here is derived from an EMBL/GenBank/DDBJ whole genome shotgun (WGS) entry which is preliminary data.</text>
</comment>
<dbReference type="Proteomes" id="UP000030816">
    <property type="component" value="Unassembled WGS sequence"/>
</dbReference>
<dbReference type="HOGENOM" id="CLU_427630_0_0_1"/>
<dbReference type="OrthoDB" id="4940285at2759"/>
<gene>
    <name evidence="3" type="ORF">MAM_05634</name>
</gene>
<keyword evidence="4" id="KW-1185">Reference proteome</keyword>
<proteinExistence type="predicted"/>